<dbReference type="Proteomes" id="UP000275846">
    <property type="component" value="Unassembled WGS sequence"/>
</dbReference>
<feature type="chain" id="PRO_5043141172" evidence="1">
    <location>
        <begin position="18"/>
        <end position="280"/>
    </location>
</feature>
<organism evidence="4">
    <name type="scientific">Schistocephalus solidus</name>
    <name type="common">Tapeworm</name>
    <dbReference type="NCBI Taxonomy" id="70667"/>
    <lineage>
        <taxon>Eukaryota</taxon>
        <taxon>Metazoa</taxon>
        <taxon>Spiralia</taxon>
        <taxon>Lophotrochozoa</taxon>
        <taxon>Platyhelminthes</taxon>
        <taxon>Cestoda</taxon>
        <taxon>Eucestoda</taxon>
        <taxon>Diphyllobothriidea</taxon>
        <taxon>Diphyllobothriidae</taxon>
        <taxon>Schistocephalus</taxon>
    </lineage>
</organism>
<evidence type="ECO:0000313" key="2">
    <source>
        <dbReference type="EMBL" id="VDL90478.1"/>
    </source>
</evidence>
<dbReference type="WBParaSite" id="SSLN_0000423701-mRNA-1">
    <property type="protein sequence ID" value="SSLN_0000423701-mRNA-1"/>
    <property type="gene ID" value="SSLN_0000423701"/>
</dbReference>
<proteinExistence type="predicted"/>
<dbReference type="STRING" id="70667.A0A183SIP5"/>
<protein>
    <submittedName>
        <fullName evidence="4">Mab-21 domain-containing protein</fullName>
    </submittedName>
</protein>
<gene>
    <name evidence="2" type="ORF">SSLN_LOCUS4093</name>
</gene>
<accession>A0A183SIP5</accession>
<evidence type="ECO:0000313" key="3">
    <source>
        <dbReference type="Proteomes" id="UP000275846"/>
    </source>
</evidence>
<dbReference type="OrthoDB" id="6130531at2759"/>
<name>A0A183SIP5_SCHSO</name>
<evidence type="ECO:0000256" key="1">
    <source>
        <dbReference type="SAM" id="SignalP"/>
    </source>
</evidence>
<keyword evidence="1" id="KW-0732">Signal</keyword>
<dbReference type="EMBL" id="UYSU01032742">
    <property type="protein sequence ID" value="VDL90478.1"/>
    <property type="molecule type" value="Genomic_DNA"/>
</dbReference>
<feature type="signal peptide" evidence="1">
    <location>
        <begin position="1"/>
        <end position="17"/>
    </location>
</feature>
<reference evidence="2 3" key="2">
    <citation type="submission" date="2018-11" db="EMBL/GenBank/DDBJ databases">
        <authorList>
            <consortium name="Pathogen Informatics"/>
        </authorList>
    </citation>
    <scope>NUCLEOTIDE SEQUENCE [LARGE SCALE GENOMIC DNA]</scope>
    <source>
        <strain evidence="2 3">NST_G2</strain>
    </source>
</reference>
<reference evidence="4" key="1">
    <citation type="submission" date="2016-06" db="UniProtKB">
        <authorList>
            <consortium name="WormBaseParasite"/>
        </authorList>
    </citation>
    <scope>IDENTIFICATION</scope>
</reference>
<dbReference type="AlphaFoldDB" id="A0A183SIP5"/>
<keyword evidence="3" id="KW-1185">Reference proteome</keyword>
<sequence length="280" mass="32143">MGPISWVVLVFISTTRGIIPFDHNIQPQSYIKLVYPTGMSSVYEFYTRSGFPAGTIGSELMAVVLPPVGPPGRSRLVPWYEEKRSDWYNVSGDLPEREMLWFRLNCLQSRLSYLNCGFRWKHFNFHRTRLMNLKTVKSEAFKEALAKTVLQLAEFRMDFTGFYCLLRRILWMKQHTGDKNRPNQVYGTFMDEDLRGMCPRVCSRRASVLDEEVSVPAIDPKTGRPTVLLQSKVVRPEKRTEQCLSSPGLPTVLSGRCHSKRNGKFQNDLTCGPFSSIKMT</sequence>
<evidence type="ECO:0000313" key="4">
    <source>
        <dbReference type="WBParaSite" id="SSLN_0000423701-mRNA-1"/>
    </source>
</evidence>